<dbReference type="Pfam" id="PF11233">
    <property type="entry name" value="DUF3035"/>
    <property type="match status" value="1"/>
</dbReference>
<comment type="caution">
    <text evidence="2">The sequence shown here is derived from an EMBL/GenBank/DDBJ whole genome shotgun (WGS) entry which is preliminary data.</text>
</comment>
<feature type="region of interest" description="Disordered" evidence="1">
    <location>
        <begin position="195"/>
        <end position="220"/>
    </location>
</feature>
<organism evidence="2 3">
    <name type="scientific">Zavarzinia compransoris</name>
    <dbReference type="NCBI Taxonomy" id="1264899"/>
    <lineage>
        <taxon>Bacteria</taxon>
        <taxon>Pseudomonadati</taxon>
        <taxon>Pseudomonadota</taxon>
        <taxon>Alphaproteobacteria</taxon>
        <taxon>Rhodospirillales</taxon>
        <taxon>Zavarziniaceae</taxon>
        <taxon>Zavarzinia</taxon>
    </lineage>
</organism>
<evidence type="ECO:0000313" key="2">
    <source>
        <dbReference type="EMBL" id="PWR23556.1"/>
    </source>
</evidence>
<proteinExistence type="predicted"/>
<dbReference type="Proteomes" id="UP000246077">
    <property type="component" value="Unassembled WGS sequence"/>
</dbReference>
<gene>
    <name evidence="2" type="ORF">DKG75_03005</name>
</gene>
<dbReference type="InterPro" id="IPR021395">
    <property type="entry name" value="DUF3035"/>
</dbReference>
<dbReference type="OrthoDB" id="8478256at2"/>
<dbReference type="AlphaFoldDB" id="A0A317EBG0"/>
<evidence type="ECO:0000256" key="1">
    <source>
        <dbReference type="SAM" id="MobiDB-lite"/>
    </source>
</evidence>
<dbReference type="EMBL" id="QGLF01000001">
    <property type="protein sequence ID" value="PWR23556.1"/>
    <property type="molecule type" value="Genomic_DNA"/>
</dbReference>
<keyword evidence="3" id="KW-1185">Reference proteome</keyword>
<feature type="region of interest" description="Disordered" evidence="1">
    <location>
        <begin position="75"/>
        <end position="99"/>
    </location>
</feature>
<name>A0A317EBG0_9PROT</name>
<accession>A0A317EBG0</accession>
<reference evidence="3" key="1">
    <citation type="submission" date="2018-05" db="EMBL/GenBank/DDBJ databases">
        <title>Zavarzinia sp. HR-AS.</title>
        <authorList>
            <person name="Lee Y."/>
            <person name="Jeon C.O."/>
        </authorList>
    </citation>
    <scope>NUCLEOTIDE SEQUENCE [LARGE SCALE GENOMIC DNA]</scope>
    <source>
        <strain evidence="3">DSM 1231</strain>
    </source>
</reference>
<sequence>MLSAPRPQRPDARGAVKMSVIRSGFRHLGLVVALSGGAILISACDGGGDIRSQLGVSRRSPDEFSVVTNAPLALPPDFSLRPPQPGAPPTQGARPETSASTAVFGATLPGGPAAGTPVGVAAAQPPSALEQQFLSRAGATSADPAIRATLNQESGALVEKSRNFAREVLGIANIDPTDIVVNAPEEARRLRQNAASGLPASTGDTPQIRRGNPGLLEGVF</sequence>
<protein>
    <submittedName>
        <fullName evidence="2">DUF3035 domain-containing protein</fullName>
    </submittedName>
</protein>
<evidence type="ECO:0000313" key="3">
    <source>
        <dbReference type="Proteomes" id="UP000246077"/>
    </source>
</evidence>